<dbReference type="AlphaFoldDB" id="A0A1W1HJ86"/>
<dbReference type="PROSITE" id="PS01183">
    <property type="entry name" value="UBIE_1"/>
    <property type="match status" value="1"/>
</dbReference>
<dbReference type="GO" id="GO:0006744">
    <property type="term" value="P:ubiquinone biosynthetic process"/>
    <property type="evidence" value="ECO:0007669"/>
    <property type="project" value="UniProtKB-UniPathway"/>
</dbReference>
<dbReference type="GO" id="GO:0032259">
    <property type="term" value="P:methylation"/>
    <property type="evidence" value="ECO:0007669"/>
    <property type="project" value="UniProtKB-KW"/>
</dbReference>
<dbReference type="InterPro" id="IPR029063">
    <property type="entry name" value="SAM-dependent_MTases_sf"/>
</dbReference>
<dbReference type="NCBIfam" id="TIGR01934">
    <property type="entry name" value="MenG_MenH_UbiE"/>
    <property type="match status" value="1"/>
</dbReference>
<dbReference type="EC" id="2.1.1.163" evidence="5"/>
<evidence type="ECO:0000313" key="6">
    <source>
        <dbReference type="EMBL" id="SLM32475.1"/>
    </source>
</evidence>
<sequence length="285" mass="31844">MTAIQPPSNMEICIHFHGKNFIIIDCEKNAVIIAGMNFKQIKLTHKAGLSIMNMELDFIKEMFDNIAPKYDFLNRFLSLGQDILWRQEMVKASSIPHSGCMVLDVACGTCDVAIEVAKQSSGTKIIATDFSPGMLILGKKKVSSKNSKDKIHLAAGNALSLPFRDAIFDAVFIAFGIRNIMDRQGALQSFAKVLKKGGKVVVLELTSPSGRFLRDIYMFYFQRVLPSIGGLFSKNRHAYHYLPESVMKFPLPDQFAEIMRNSGFKNVKWKGMTFGIVTLFVGEIS</sequence>
<proteinExistence type="inferred from homology"/>
<dbReference type="UniPathway" id="UPA00232"/>
<keyword evidence="1 5" id="KW-0474">Menaquinone biosynthesis</keyword>
<dbReference type="HAMAP" id="MF_01813">
    <property type="entry name" value="MenG_UbiE_methyltr"/>
    <property type="match status" value="1"/>
</dbReference>
<dbReference type="PANTHER" id="PTHR43591:SF24">
    <property type="entry name" value="2-METHOXY-6-POLYPRENYL-1,4-BENZOQUINOL METHYLASE, MITOCHONDRIAL"/>
    <property type="match status" value="1"/>
</dbReference>
<feature type="binding site" evidence="5">
    <location>
        <position position="109"/>
    </location>
    <ligand>
        <name>S-adenosyl-L-methionine</name>
        <dbReference type="ChEBI" id="CHEBI:59789"/>
    </ligand>
</feature>
<dbReference type="STRING" id="1246637.MTBBW1_740001"/>
<protein>
    <recommendedName>
        <fullName evidence="5">Demethylmenaquinone methyltransferase</fullName>
        <ecNumber evidence="5">2.1.1.163</ecNumber>
    </recommendedName>
</protein>
<keyword evidence="7" id="KW-1185">Reference proteome</keyword>
<dbReference type="SUPFAM" id="SSF53335">
    <property type="entry name" value="S-adenosyl-L-methionine-dependent methyltransferases"/>
    <property type="match status" value="1"/>
</dbReference>
<accession>A0A1W1HJ86</accession>
<keyword evidence="2 5" id="KW-0489">Methyltransferase</keyword>
<evidence type="ECO:0000313" key="7">
    <source>
        <dbReference type="Proteomes" id="UP000191931"/>
    </source>
</evidence>
<keyword evidence="6" id="KW-0830">Ubiquinone</keyword>
<dbReference type="GO" id="GO:0009234">
    <property type="term" value="P:menaquinone biosynthetic process"/>
    <property type="evidence" value="ECO:0007669"/>
    <property type="project" value="UniProtKB-UniRule"/>
</dbReference>
<evidence type="ECO:0000256" key="5">
    <source>
        <dbReference type="HAMAP-Rule" id="MF_01813"/>
    </source>
</evidence>
<comment type="similarity">
    <text evidence="5">Belongs to the class I-like SAM-binding methyltransferase superfamily. MenG/UbiE family.</text>
</comment>
<keyword evidence="4 5" id="KW-0949">S-adenosyl-L-methionine</keyword>
<comment type="function">
    <text evidence="5">Methyltransferase required for the conversion of demethylmenaquinol (DMKH2) to menaquinol (MKH2).</text>
</comment>
<evidence type="ECO:0000256" key="2">
    <source>
        <dbReference type="ARBA" id="ARBA00022603"/>
    </source>
</evidence>
<name>A0A1W1HJ86_9BACT</name>
<dbReference type="InterPro" id="IPR004033">
    <property type="entry name" value="UbiE/COQ5_MeTrFase"/>
</dbReference>
<comment type="pathway">
    <text evidence="5">Quinol/quinone metabolism; menaquinone biosynthesis; menaquinol from 1,4-dihydroxy-2-naphthoate: step 2/2.</text>
</comment>
<dbReference type="NCBIfam" id="NF001244">
    <property type="entry name" value="PRK00216.1-5"/>
    <property type="match status" value="1"/>
</dbReference>
<dbReference type="InterPro" id="IPR023576">
    <property type="entry name" value="UbiE/COQ5_MeTrFase_CS"/>
</dbReference>
<keyword evidence="3 5" id="KW-0808">Transferase</keyword>
<dbReference type="Gene3D" id="3.40.50.150">
    <property type="entry name" value="Vaccinia Virus protein VP39"/>
    <property type="match status" value="1"/>
</dbReference>
<organism evidence="6 7">
    <name type="scientific">Desulfamplus magnetovallimortis</name>
    <dbReference type="NCBI Taxonomy" id="1246637"/>
    <lineage>
        <taxon>Bacteria</taxon>
        <taxon>Pseudomonadati</taxon>
        <taxon>Thermodesulfobacteriota</taxon>
        <taxon>Desulfobacteria</taxon>
        <taxon>Desulfobacterales</taxon>
        <taxon>Desulfobacteraceae</taxon>
        <taxon>Desulfamplus</taxon>
    </lineage>
</organism>
<evidence type="ECO:0000256" key="1">
    <source>
        <dbReference type="ARBA" id="ARBA00022428"/>
    </source>
</evidence>
<evidence type="ECO:0000256" key="3">
    <source>
        <dbReference type="ARBA" id="ARBA00022679"/>
    </source>
</evidence>
<evidence type="ECO:0000256" key="4">
    <source>
        <dbReference type="ARBA" id="ARBA00022691"/>
    </source>
</evidence>
<comment type="caution">
    <text evidence="5">Lacks conserved residue(s) required for the propagation of feature annotation.</text>
</comment>
<feature type="binding site" evidence="5">
    <location>
        <position position="129"/>
    </location>
    <ligand>
        <name>S-adenosyl-L-methionine</name>
        <dbReference type="ChEBI" id="CHEBI:59789"/>
    </ligand>
</feature>
<dbReference type="PANTHER" id="PTHR43591">
    <property type="entry name" value="METHYLTRANSFERASE"/>
    <property type="match status" value="1"/>
</dbReference>
<feature type="binding site" evidence="5">
    <location>
        <begin position="157"/>
        <end position="158"/>
    </location>
    <ligand>
        <name>S-adenosyl-L-methionine</name>
        <dbReference type="ChEBI" id="CHEBI:59789"/>
    </ligand>
</feature>
<dbReference type="GO" id="GO:0043770">
    <property type="term" value="F:demethylmenaquinone methyltransferase activity"/>
    <property type="evidence" value="ECO:0007669"/>
    <property type="project" value="UniProtKB-UniRule"/>
</dbReference>
<dbReference type="PROSITE" id="PS51608">
    <property type="entry name" value="SAM_MT_UBIE"/>
    <property type="match status" value="1"/>
</dbReference>
<dbReference type="EMBL" id="FWEV01000319">
    <property type="protein sequence ID" value="SLM32475.1"/>
    <property type="molecule type" value="Genomic_DNA"/>
</dbReference>
<dbReference type="CDD" id="cd02440">
    <property type="entry name" value="AdoMet_MTases"/>
    <property type="match status" value="1"/>
</dbReference>
<dbReference type="Proteomes" id="UP000191931">
    <property type="component" value="Unassembled WGS sequence"/>
</dbReference>
<reference evidence="6 7" key="1">
    <citation type="submission" date="2017-03" db="EMBL/GenBank/DDBJ databases">
        <authorList>
            <person name="Afonso C.L."/>
            <person name="Miller P.J."/>
            <person name="Scott M.A."/>
            <person name="Spackman E."/>
            <person name="Goraichik I."/>
            <person name="Dimitrov K.M."/>
            <person name="Suarez D.L."/>
            <person name="Swayne D.E."/>
        </authorList>
    </citation>
    <scope>NUCLEOTIDE SEQUENCE [LARGE SCALE GENOMIC DNA]</scope>
    <source>
        <strain evidence="6">PRJEB14757</strain>
    </source>
</reference>
<gene>
    <name evidence="6" type="primary">ubiE</name>
    <name evidence="5" type="synonym">menG</name>
    <name evidence="6" type="ORF">MTBBW1_740001</name>
</gene>
<dbReference type="Pfam" id="PF01209">
    <property type="entry name" value="Ubie_methyltran"/>
    <property type="match status" value="1"/>
</dbReference>
<dbReference type="UniPathway" id="UPA00079">
    <property type="reaction ID" value="UER00169"/>
</dbReference>
<comment type="catalytic activity">
    <reaction evidence="5">
        <text>a 2-demethylmenaquinol + S-adenosyl-L-methionine = a menaquinol + S-adenosyl-L-homocysteine + H(+)</text>
        <dbReference type="Rhea" id="RHEA:42640"/>
        <dbReference type="Rhea" id="RHEA-COMP:9539"/>
        <dbReference type="Rhea" id="RHEA-COMP:9563"/>
        <dbReference type="ChEBI" id="CHEBI:15378"/>
        <dbReference type="ChEBI" id="CHEBI:18151"/>
        <dbReference type="ChEBI" id="CHEBI:55437"/>
        <dbReference type="ChEBI" id="CHEBI:57856"/>
        <dbReference type="ChEBI" id="CHEBI:59789"/>
        <dbReference type="EC" id="2.1.1.163"/>
    </reaction>
</comment>